<feature type="signal peptide" evidence="2">
    <location>
        <begin position="1"/>
        <end position="26"/>
    </location>
</feature>
<sequence length="116" mass="11929">MKRIIARLLVMSLVLAGVLSAPPVMALSMALGDQVATVATLPAAQANNGSIDRHHPSSQQTLAMPGCLLAACNAVADASRAALLDFSSDATAPTFPLSTHSGRLLQGPDPYPPRIS</sequence>
<name>A0A084IGD8_SALHC</name>
<evidence type="ECO:0000256" key="1">
    <source>
        <dbReference type="SAM" id="MobiDB-lite"/>
    </source>
</evidence>
<accession>A0A084IGD8</accession>
<evidence type="ECO:0000256" key="2">
    <source>
        <dbReference type="SAM" id="SignalP"/>
    </source>
</evidence>
<feature type="chain" id="PRO_5001776376" evidence="2">
    <location>
        <begin position="27"/>
        <end position="116"/>
    </location>
</feature>
<protein>
    <submittedName>
        <fullName evidence="3">Uncharacterized protein</fullName>
    </submittedName>
</protein>
<gene>
    <name evidence="3" type="ORF">C41B8_18286</name>
</gene>
<proteinExistence type="predicted"/>
<comment type="caution">
    <text evidence="3">The sequence shown here is derived from an EMBL/GenBank/DDBJ whole genome shotgun (WGS) entry which is preliminary data.</text>
</comment>
<organism evidence="3 4">
    <name type="scientific">Salinisphaera hydrothermalis (strain C41B8)</name>
    <dbReference type="NCBI Taxonomy" id="1304275"/>
    <lineage>
        <taxon>Bacteria</taxon>
        <taxon>Pseudomonadati</taxon>
        <taxon>Pseudomonadota</taxon>
        <taxon>Gammaproteobacteria</taxon>
        <taxon>Salinisphaerales</taxon>
        <taxon>Salinisphaeraceae</taxon>
        <taxon>Salinisphaera</taxon>
    </lineage>
</organism>
<dbReference type="Proteomes" id="UP000028302">
    <property type="component" value="Unassembled WGS sequence"/>
</dbReference>
<keyword evidence="4" id="KW-1185">Reference proteome</keyword>
<dbReference type="OrthoDB" id="7065184at2"/>
<evidence type="ECO:0000313" key="3">
    <source>
        <dbReference type="EMBL" id="KEZ75772.1"/>
    </source>
</evidence>
<dbReference type="RefSeq" id="WP_037341543.1">
    <property type="nucleotide sequence ID" value="NZ_APNK01000054.1"/>
</dbReference>
<keyword evidence="2" id="KW-0732">Signal</keyword>
<dbReference type="AlphaFoldDB" id="A0A084IGD8"/>
<evidence type="ECO:0000313" key="4">
    <source>
        <dbReference type="Proteomes" id="UP000028302"/>
    </source>
</evidence>
<reference evidence="3 4" key="1">
    <citation type="submission" date="2013-03" db="EMBL/GenBank/DDBJ databases">
        <title>Salinisphaera hydrothermalis C41B8 Genome Sequencing.</title>
        <authorList>
            <person name="Li C."/>
            <person name="Lai Q."/>
            <person name="Shao Z."/>
        </authorList>
    </citation>
    <scope>NUCLEOTIDE SEQUENCE [LARGE SCALE GENOMIC DNA]</scope>
    <source>
        <strain evidence="3 4">C41B8</strain>
    </source>
</reference>
<dbReference type="EMBL" id="APNK01000054">
    <property type="protein sequence ID" value="KEZ75772.1"/>
    <property type="molecule type" value="Genomic_DNA"/>
</dbReference>
<feature type="region of interest" description="Disordered" evidence="1">
    <location>
        <begin position="94"/>
        <end position="116"/>
    </location>
</feature>